<organism evidence="1 2">
    <name type="scientific">Synechococcus phage ACG-2014d</name>
    <dbReference type="NCBI Taxonomy" id="1493509"/>
    <lineage>
        <taxon>Viruses</taxon>
        <taxon>Duplodnaviria</taxon>
        <taxon>Heunggongvirae</taxon>
        <taxon>Uroviricota</taxon>
        <taxon>Caudoviricetes</taxon>
        <taxon>Pantevenvirales</taxon>
        <taxon>Kyanoviridae</taxon>
        <taxon>Lowelvirus</taxon>
        <taxon>Lowelvirus tuscon4d</taxon>
    </lineage>
</organism>
<reference evidence="1 2" key="1">
    <citation type="submission" date="2013-12" db="EMBL/GenBank/DDBJ databases">
        <title>Ecological redundancy of diverse viral populations within a natural community.</title>
        <authorList>
            <person name="Gregory A.C."/>
            <person name="LaButti K."/>
            <person name="Copeland A."/>
            <person name="Woyke T."/>
            <person name="Sullivan M.B."/>
        </authorList>
    </citation>
    <scope>NUCLEOTIDE SEQUENCE [LARGE SCALE GENOMIC DNA]</scope>
    <source>
        <strain evidence="1">Syn7803C49</strain>
    </source>
</reference>
<dbReference type="EMBL" id="KJ019032">
    <property type="protein sequence ID" value="AIX15525.1"/>
    <property type="molecule type" value="Genomic_DNA"/>
</dbReference>
<gene>
    <name evidence="1" type="ORF">Syn7803C49_49</name>
</gene>
<accession>A0A0E3ESX1</accession>
<evidence type="ECO:0000313" key="1">
    <source>
        <dbReference type="EMBL" id="AIX15525.1"/>
    </source>
</evidence>
<evidence type="ECO:0000313" key="2">
    <source>
        <dbReference type="Proteomes" id="UP000185372"/>
    </source>
</evidence>
<protein>
    <submittedName>
        <fullName evidence="1">Uncharacterized protein</fullName>
    </submittedName>
</protein>
<name>A0A0E3ESX1_9CAUD</name>
<dbReference type="Proteomes" id="UP000185372">
    <property type="component" value="Genome"/>
</dbReference>
<sequence length="96" mass="11071">MNYTLKQLQDRVSSMIKEQGEDAECAAWIYTKEDIHVKDESGEVDYDIQVENPALIARIFDDVGNVDYIYQVIQEAVDEATEEQFMSYQQELVEAA</sequence>
<proteinExistence type="predicted"/>